<sequence length="136" mass="15517">MVSLKFKTSNILLLFFILPIVAIWDDMLPSDKNVPRPKTHLQKDYGQWCRNFTINQHVQCPEASPLHWYVCCGESGTECCFGIQTPMYVIIGGLLCVAIIVALYSFFLQIRISKKLKKTSTKSENHKYFSVKSPAV</sequence>
<protein>
    <submittedName>
        <fullName evidence="2">CX domain-containing protein</fullName>
    </submittedName>
</protein>
<evidence type="ECO:0000313" key="2">
    <source>
        <dbReference type="WBParaSite" id="RSKR_0000574900.1"/>
    </source>
</evidence>
<accession>A0AC35U026</accession>
<name>A0AC35U026_9BILA</name>
<evidence type="ECO:0000313" key="1">
    <source>
        <dbReference type="Proteomes" id="UP000095286"/>
    </source>
</evidence>
<organism evidence="1 2">
    <name type="scientific">Rhabditophanes sp. KR3021</name>
    <dbReference type="NCBI Taxonomy" id="114890"/>
    <lineage>
        <taxon>Eukaryota</taxon>
        <taxon>Metazoa</taxon>
        <taxon>Ecdysozoa</taxon>
        <taxon>Nematoda</taxon>
        <taxon>Chromadorea</taxon>
        <taxon>Rhabditida</taxon>
        <taxon>Tylenchina</taxon>
        <taxon>Panagrolaimomorpha</taxon>
        <taxon>Strongyloidoidea</taxon>
        <taxon>Alloionematidae</taxon>
        <taxon>Rhabditophanes</taxon>
    </lineage>
</organism>
<proteinExistence type="predicted"/>
<reference evidence="2" key="1">
    <citation type="submission" date="2016-11" db="UniProtKB">
        <authorList>
            <consortium name="WormBaseParasite"/>
        </authorList>
    </citation>
    <scope>IDENTIFICATION</scope>
    <source>
        <strain evidence="2">KR3021</strain>
    </source>
</reference>
<dbReference type="WBParaSite" id="RSKR_0000574900.1">
    <property type="protein sequence ID" value="RSKR_0000574900.1"/>
    <property type="gene ID" value="RSKR_0000574900"/>
</dbReference>
<dbReference type="Proteomes" id="UP000095286">
    <property type="component" value="Unplaced"/>
</dbReference>